<dbReference type="InterPro" id="IPR013830">
    <property type="entry name" value="SGNH_hydro"/>
</dbReference>
<gene>
    <name evidence="2" type="ORF">NN4_46780</name>
</gene>
<accession>A0A511MHU6</accession>
<dbReference type="OrthoDB" id="3474033at2"/>
<evidence type="ECO:0000313" key="3">
    <source>
        <dbReference type="Proteomes" id="UP000321424"/>
    </source>
</evidence>
<organism evidence="2 3">
    <name type="scientific">Nocardia ninae NBRC 108245</name>
    <dbReference type="NCBI Taxonomy" id="1210091"/>
    <lineage>
        <taxon>Bacteria</taxon>
        <taxon>Bacillati</taxon>
        <taxon>Actinomycetota</taxon>
        <taxon>Actinomycetes</taxon>
        <taxon>Mycobacteriales</taxon>
        <taxon>Nocardiaceae</taxon>
        <taxon>Nocardia</taxon>
    </lineage>
</organism>
<reference evidence="2 3" key="1">
    <citation type="submission" date="2019-07" db="EMBL/GenBank/DDBJ databases">
        <title>Whole genome shotgun sequence of Nocardia ninae NBRC 108245.</title>
        <authorList>
            <person name="Hosoyama A."/>
            <person name="Uohara A."/>
            <person name="Ohji S."/>
            <person name="Ichikawa N."/>
        </authorList>
    </citation>
    <scope>NUCLEOTIDE SEQUENCE [LARGE SCALE GENOMIC DNA]</scope>
    <source>
        <strain evidence="2 3">NBRC 108245</strain>
    </source>
</reference>
<dbReference type="CDD" id="cd01832">
    <property type="entry name" value="SGNH_hydrolase_like_1"/>
    <property type="match status" value="1"/>
</dbReference>
<dbReference type="PANTHER" id="PTHR43784:SF2">
    <property type="entry name" value="GDSL-LIKE LIPASE_ACYLHYDROLASE, PUTATIVE (AFU_ORTHOLOGUE AFUA_2G00820)-RELATED"/>
    <property type="match status" value="1"/>
</dbReference>
<dbReference type="RefSeq" id="WP_147135052.1">
    <property type="nucleotide sequence ID" value="NZ_BJXA01000033.1"/>
</dbReference>
<dbReference type="Proteomes" id="UP000321424">
    <property type="component" value="Unassembled WGS sequence"/>
</dbReference>
<comment type="caution">
    <text evidence="2">The sequence shown here is derived from an EMBL/GenBank/DDBJ whole genome shotgun (WGS) entry which is preliminary data.</text>
</comment>
<dbReference type="Gene3D" id="3.40.50.1110">
    <property type="entry name" value="SGNH hydrolase"/>
    <property type="match status" value="1"/>
</dbReference>
<name>A0A511MHU6_9NOCA</name>
<dbReference type="Pfam" id="PF13472">
    <property type="entry name" value="Lipase_GDSL_2"/>
    <property type="match status" value="1"/>
</dbReference>
<dbReference type="InterPro" id="IPR053140">
    <property type="entry name" value="GDSL_Rv0518-like"/>
</dbReference>
<feature type="domain" description="SGNH hydrolase-type esterase" evidence="1">
    <location>
        <begin position="32"/>
        <end position="208"/>
    </location>
</feature>
<dbReference type="PANTHER" id="PTHR43784">
    <property type="entry name" value="GDSL-LIKE LIPASE/ACYLHYDROLASE, PUTATIVE (AFU_ORTHOLOGUE AFUA_2G00820)-RELATED"/>
    <property type="match status" value="1"/>
</dbReference>
<evidence type="ECO:0000313" key="2">
    <source>
        <dbReference type="EMBL" id="GEM40159.1"/>
    </source>
</evidence>
<dbReference type="EMBL" id="BJXA01000033">
    <property type="protein sequence ID" value="GEM40159.1"/>
    <property type="molecule type" value="Genomic_DNA"/>
</dbReference>
<proteinExistence type="predicted"/>
<evidence type="ECO:0000259" key="1">
    <source>
        <dbReference type="Pfam" id="PF13472"/>
    </source>
</evidence>
<protein>
    <recommendedName>
        <fullName evidence="1">SGNH hydrolase-type esterase domain-containing protein</fullName>
    </recommendedName>
</protein>
<dbReference type="InterPro" id="IPR036514">
    <property type="entry name" value="SGNH_hydro_sf"/>
</dbReference>
<sequence>MTTTEATDEYIISEDTAATMLAHSPWKRMVTIGDSVAEGIREPVPGYKDLSWSTRIENVLRFVHPDLAALNLGKRDLITAEVKETQLDDALSFHADLAFVICGGNDFLRPGFSPDAVRRDLEEMVSALRGQGADVVTFGMFDIAEAGLVPEKYAASVSAAIKTLSRLTEDVARTYGAIFVDFAPHPLGSDLSIYSSDKLHLNARGHALAATEKIKALAGHLELVGRRAATDG</sequence>
<keyword evidence="3" id="KW-1185">Reference proteome</keyword>
<dbReference type="AlphaFoldDB" id="A0A511MHU6"/>
<dbReference type="SUPFAM" id="SSF52266">
    <property type="entry name" value="SGNH hydrolase"/>
    <property type="match status" value="1"/>
</dbReference>